<proteinExistence type="predicted"/>
<sequence length="156" mass="17519">MTDQEQKSSGFNWGNGLTVVIVLFVCATLSIVGFLITLDYEMVTENHYEEAVNYQEHIDQVEQAQNMENPVTIALSEDNKNIEVTFPSSLANKPLNGTIKLYRPSDSSLDKTVALNLDEKGVQQLATTNLPDGKWLIKVSWNAAEKDFFTEKTIFI</sequence>
<evidence type="ECO:0000256" key="1">
    <source>
        <dbReference type="SAM" id="Phobius"/>
    </source>
</evidence>
<keyword evidence="1" id="KW-0812">Transmembrane</keyword>
<dbReference type="EMBL" id="JAALLS010000012">
    <property type="protein sequence ID" value="NGP88807.1"/>
    <property type="molecule type" value="Genomic_DNA"/>
</dbReference>
<reference evidence="2 3" key="1">
    <citation type="submission" date="2020-02" db="EMBL/GenBank/DDBJ databases">
        <title>Aliifodinibius halophilus 2W32, complete genome.</title>
        <authorList>
            <person name="Li Y."/>
            <person name="Wu S."/>
        </authorList>
    </citation>
    <scope>NUCLEOTIDE SEQUENCE [LARGE SCALE GENOMIC DNA]</scope>
    <source>
        <strain evidence="2 3">2W32</strain>
    </source>
</reference>
<keyword evidence="3" id="KW-1185">Reference proteome</keyword>
<dbReference type="AlphaFoldDB" id="A0A6M1T409"/>
<organism evidence="2 3">
    <name type="scientific">Fodinibius halophilus</name>
    <dbReference type="NCBI Taxonomy" id="1736908"/>
    <lineage>
        <taxon>Bacteria</taxon>
        <taxon>Pseudomonadati</taxon>
        <taxon>Balneolota</taxon>
        <taxon>Balneolia</taxon>
        <taxon>Balneolales</taxon>
        <taxon>Balneolaceae</taxon>
        <taxon>Fodinibius</taxon>
    </lineage>
</organism>
<dbReference type="Pfam" id="PF05751">
    <property type="entry name" value="FixH"/>
    <property type="match status" value="1"/>
</dbReference>
<keyword evidence="1" id="KW-0472">Membrane</keyword>
<dbReference type="Proteomes" id="UP000479132">
    <property type="component" value="Unassembled WGS sequence"/>
</dbReference>
<evidence type="ECO:0000313" key="2">
    <source>
        <dbReference type="EMBL" id="NGP88807.1"/>
    </source>
</evidence>
<feature type="transmembrane region" description="Helical" evidence="1">
    <location>
        <begin position="16"/>
        <end position="38"/>
    </location>
</feature>
<keyword evidence="1" id="KW-1133">Transmembrane helix</keyword>
<evidence type="ECO:0008006" key="4">
    <source>
        <dbReference type="Google" id="ProtNLM"/>
    </source>
</evidence>
<protein>
    <recommendedName>
        <fullName evidence="4">Nitrogen fixation protein FixH</fullName>
    </recommendedName>
</protein>
<evidence type="ECO:0000313" key="3">
    <source>
        <dbReference type="Proteomes" id="UP000479132"/>
    </source>
</evidence>
<name>A0A6M1T409_9BACT</name>
<dbReference type="InterPro" id="IPR008620">
    <property type="entry name" value="FixH"/>
</dbReference>
<comment type="caution">
    <text evidence="2">The sequence shown here is derived from an EMBL/GenBank/DDBJ whole genome shotgun (WGS) entry which is preliminary data.</text>
</comment>
<accession>A0A6M1T409</accession>
<dbReference type="RefSeq" id="WP_165268905.1">
    <property type="nucleotide sequence ID" value="NZ_JAALLS010000012.1"/>
</dbReference>
<gene>
    <name evidence="2" type="ORF">G3569_10600</name>
</gene>